<dbReference type="STRING" id="1810919.A0A3D8QRN0"/>
<keyword evidence="3" id="KW-1185">Reference proteome</keyword>
<organism evidence="2 3">
    <name type="scientific">Aspergillus mulundensis</name>
    <dbReference type="NCBI Taxonomy" id="1810919"/>
    <lineage>
        <taxon>Eukaryota</taxon>
        <taxon>Fungi</taxon>
        <taxon>Dikarya</taxon>
        <taxon>Ascomycota</taxon>
        <taxon>Pezizomycotina</taxon>
        <taxon>Eurotiomycetes</taxon>
        <taxon>Eurotiomycetidae</taxon>
        <taxon>Eurotiales</taxon>
        <taxon>Aspergillaceae</taxon>
        <taxon>Aspergillus</taxon>
        <taxon>Aspergillus subgen. Nidulantes</taxon>
    </lineage>
</organism>
<dbReference type="AlphaFoldDB" id="A0A3D8QRN0"/>
<dbReference type="RefSeq" id="XP_026599596.1">
    <property type="nucleotide sequence ID" value="XM_026751864.1"/>
</dbReference>
<feature type="region of interest" description="Disordered" evidence="1">
    <location>
        <begin position="339"/>
        <end position="365"/>
    </location>
</feature>
<dbReference type="OrthoDB" id="3800389at2759"/>
<feature type="compositionally biased region" description="Low complexity" evidence="1">
    <location>
        <begin position="578"/>
        <end position="627"/>
    </location>
</feature>
<name>A0A3D8QRN0_9EURO</name>
<feature type="region of interest" description="Disordered" evidence="1">
    <location>
        <begin position="152"/>
        <end position="258"/>
    </location>
</feature>
<gene>
    <name evidence="2" type="ORF">DSM5745_09848</name>
</gene>
<feature type="compositionally biased region" description="Polar residues" evidence="1">
    <location>
        <begin position="567"/>
        <end position="577"/>
    </location>
</feature>
<proteinExistence type="predicted"/>
<evidence type="ECO:0000313" key="2">
    <source>
        <dbReference type="EMBL" id="RDW64437.1"/>
    </source>
</evidence>
<feature type="compositionally biased region" description="Low complexity" evidence="1">
    <location>
        <begin position="23"/>
        <end position="37"/>
    </location>
</feature>
<evidence type="ECO:0000256" key="1">
    <source>
        <dbReference type="SAM" id="MobiDB-lite"/>
    </source>
</evidence>
<feature type="compositionally biased region" description="Polar residues" evidence="1">
    <location>
        <begin position="165"/>
        <end position="180"/>
    </location>
</feature>
<protein>
    <submittedName>
        <fullName evidence="2">Uncharacterized protein</fullName>
    </submittedName>
</protein>
<feature type="region of interest" description="Disordered" evidence="1">
    <location>
        <begin position="276"/>
        <end position="324"/>
    </location>
</feature>
<comment type="caution">
    <text evidence="2">The sequence shown here is derived from an EMBL/GenBank/DDBJ whole genome shotgun (WGS) entry which is preliminary data.</text>
</comment>
<feature type="compositionally biased region" description="Polar residues" evidence="1">
    <location>
        <begin position="39"/>
        <end position="60"/>
    </location>
</feature>
<reference evidence="2 3" key="1">
    <citation type="journal article" date="2018" name="IMA Fungus">
        <title>IMA Genome-F 9: Draft genome sequence of Annulohypoxylon stygium, Aspergillus mulundensis, Berkeleyomyces basicola (syn. Thielaviopsis basicola), Ceratocystis smalleyi, two Cercospora beticola strains, Coleophoma cylindrospora, Fusarium fracticaudum, Phialophora cf. hyalina, and Morchella septimelata.</title>
        <authorList>
            <person name="Wingfield B.D."/>
            <person name="Bills G.F."/>
            <person name="Dong Y."/>
            <person name="Huang W."/>
            <person name="Nel W.J."/>
            <person name="Swalarsk-Parry B.S."/>
            <person name="Vaghefi N."/>
            <person name="Wilken P.M."/>
            <person name="An Z."/>
            <person name="de Beer Z.W."/>
            <person name="De Vos L."/>
            <person name="Chen L."/>
            <person name="Duong T.A."/>
            <person name="Gao Y."/>
            <person name="Hammerbacher A."/>
            <person name="Kikkert J.R."/>
            <person name="Li Y."/>
            <person name="Li H."/>
            <person name="Li K."/>
            <person name="Li Q."/>
            <person name="Liu X."/>
            <person name="Ma X."/>
            <person name="Naidoo K."/>
            <person name="Pethybridge S.J."/>
            <person name="Sun J."/>
            <person name="Steenkamp E.T."/>
            <person name="van der Nest M.A."/>
            <person name="van Wyk S."/>
            <person name="Wingfield M.J."/>
            <person name="Xiong C."/>
            <person name="Yue Q."/>
            <person name="Zhang X."/>
        </authorList>
    </citation>
    <scope>NUCLEOTIDE SEQUENCE [LARGE SCALE GENOMIC DNA]</scope>
    <source>
        <strain evidence="2 3">DSM 5745</strain>
    </source>
</reference>
<evidence type="ECO:0000313" key="3">
    <source>
        <dbReference type="Proteomes" id="UP000256690"/>
    </source>
</evidence>
<feature type="compositionally biased region" description="Low complexity" evidence="1">
    <location>
        <begin position="299"/>
        <end position="319"/>
    </location>
</feature>
<feature type="region of interest" description="Disordered" evidence="1">
    <location>
        <begin position="1"/>
        <end position="62"/>
    </location>
</feature>
<feature type="compositionally biased region" description="Polar residues" evidence="1">
    <location>
        <begin position="339"/>
        <end position="350"/>
    </location>
</feature>
<dbReference type="EMBL" id="PVWQ01000014">
    <property type="protein sequence ID" value="RDW64437.1"/>
    <property type="molecule type" value="Genomic_DNA"/>
</dbReference>
<dbReference type="Proteomes" id="UP000256690">
    <property type="component" value="Unassembled WGS sequence"/>
</dbReference>
<feature type="compositionally biased region" description="Polar residues" evidence="1">
    <location>
        <begin position="198"/>
        <end position="231"/>
    </location>
</feature>
<sequence>MSTQGQTRGPSPRFYRQYIDENASLSAAPTPASTLPSNRLPSPSAPTRNNSIDSQAQPSRRSLDIASRVLGIGSSATNNAAVESATPLLNTRPTLALHLPNGRVLPIIKPPTSPASSRSRVSSLGHNKIFSAAQRGAHGRSVSEAIIRPTTPVTIVHPPHPPYRNASSDPFPTEPISSPIITLREPSPPPLGPGSPSQANVLNRTNNIGFTGENSTAPAPTDAPTQGSETRTVALDDNHTTDLEPSPPASRSSLEDHVRRTGRNCNHTIDVLAGRSTQLALHGKPSPRPETEIPTSDAIPIQQPPSSRSSFESTNSSRTRSIDLARTSDVQRLYHRASTQSLQTVKSISRTSKEPLSYNSTEEAGLSLEGRSHSLDIPRSFLPRLNHRTSTQSLQIPLTKPIYDTMIVNRFTPLNSHPVSPIPERAYTQTPSWIGNDLPDLEPAVHPRPDCLTITPPPSDITSPPIPPKIPLDTEQGPSISRDADYLPLFPSPPQASRPTWMVHDKTPGPVHIVVPPIAPEYLAFPGPDYPLLPPRPQAPGQCVLHTRIPSPSLHITPPMPDHPRPSQGQPHRPTQTAYASGASALRAAPTSAFHSPSMLSSPSNHSNSSNSSAASTTSTSILSLPTPQSPPTSTPSPKDISNLPLPALTSHVQTQISQARHLFDLVSHRLTPGENIWISKTISDTEVAMREILILTEGLRIDRQTKKGKLGLKTQLKWMMRDSRKAKEKRERLVLCNASLAGVLVRLRGVYSTLQVQAGNELAELEEKVEVEIGRGPSHSGNDTCNVYPSQRRASTLHLTEPESSPWDLAVQRQDAGMEVVVDEPVQLEVKENRTPTRFGAQSPTPTVSTAVSAQESIGSAASVATLDTELLDMLSWRWAQGRTM</sequence>
<accession>A0A3D8QRN0</accession>
<feature type="region of interest" description="Disordered" evidence="1">
    <location>
        <begin position="536"/>
        <end position="645"/>
    </location>
</feature>
<dbReference type="GeneID" id="38120218"/>